<evidence type="ECO:0000313" key="3">
    <source>
        <dbReference type="Ensembl" id="ENSPLAP00000002545.1"/>
    </source>
</evidence>
<evidence type="ECO:0000256" key="1">
    <source>
        <dbReference type="SAM" id="SignalP"/>
    </source>
</evidence>
<dbReference type="GeneTree" id="ENSGT01130000281479"/>
<keyword evidence="4" id="KW-1185">Reference proteome</keyword>
<name>A0A3B3TMT8_9TELE</name>
<reference evidence="3" key="1">
    <citation type="submission" date="2025-08" db="UniProtKB">
        <authorList>
            <consortium name="Ensembl"/>
        </authorList>
    </citation>
    <scope>IDENTIFICATION</scope>
</reference>
<organism evidence="3 4">
    <name type="scientific">Poecilia latipinna</name>
    <name type="common">sailfin molly</name>
    <dbReference type="NCBI Taxonomy" id="48699"/>
    <lineage>
        <taxon>Eukaryota</taxon>
        <taxon>Metazoa</taxon>
        <taxon>Chordata</taxon>
        <taxon>Craniata</taxon>
        <taxon>Vertebrata</taxon>
        <taxon>Euteleostomi</taxon>
        <taxon>Actinopterygii</taxon>
        <taxon>Neopterygii</taxon>
        <taxon>Teleostei</taxon>
        <taxon>Neoteleostei</taxon>
        <taxon>Acanthomorphata</taxon>
        <taxon>Ovalentaria</taxon>
        <taxon>Atherinomorphae</taxon>
        <taxon>Cyprinodontiformes</taxon>
        <taxon>Poeciliidae</taxon>
        <taxon>Poeciliinae</taxon>
        <taxon>Poecilia</taxon>
    </lineage>
</organism>
<dbReference type="InterPro" id="IPR016187">
    <property type="entry name" value="CTDL_fold"/>
</dbReference>
<evidence type="ECO:0000313" key="4">
    <source>
        <dbReference type="Proteomes" id="UP000261500"/>
    </source>
</evidence>
<dbReference type="PANTHER" id="PTHR45784:SF3">
    <property type="entry name" value="C-TYPE LECTIN DOMAIN FAMILY 4 MEMBER K-LIKE-RELATED"/>
    <property type="match status" value="1"/>
</dbReference>
<dbReference type="AlphaFoldDB" id="A0A3B3TMT8"/>
<reference evidence="3" key="2">
    <citation type="submission" date="2025-09" db="UniProtKB">
        <authorList>
            <consortium name="Ensembl"/>
        </authorList>
    </citation>
    <scope>IDENTIFICATION</scope>
</reference>
<feature type="signal peptide" evidence="1">
    <location>
        <begin position="1"/>
        <end position="25"/>
    </location>
</feature>
<dbReference type="STRING" id="48699.ENSPLAP00000002545"/>
<feature type="chain" id="PRO_5017320197" description="C-type lectin domain-containing protein" evidence="1">
    <location>
        <begin position="26"/>
        <end position="131"/>
    </location>
</feature>
<keyword evidence="1" id="KW-0732">Signal</keyword>
<evidence type="ECO:0000259" key="2">
    <source>
        <dbReference type="PROSITE" id="PS50041"/>
    </source>
</evidence>
<dbReference type="InterPro" id="IPR001304">
    <property type="entry name" value="C-type_lectin-like"/>
</dbReference>
<dbReference type="PANTHER" id="PTHR45784">
    <property type="entry name" value="C-TYPE LECTIN DOMAIN FAMILY 20 MEMBER A-RELATED"/>
    <property type="match status" value="1"/>
</dbReference>
<dbReference type="InterPro" id="IPR016186">
    <property type="entry name" value="C-type_lectin-like/link_sf"/>
</dbReference>
<sequence>NKLSIFFNISVIIVFISLQLPGVDTSLQLVYEGANFFFVDAAMSWEEAQSYCRELYTDLAFPKSQFENSFIKAEIPDGVYGWIGLYLDTWKWSDGPMYGFVHWAVGKPDGETVPKHLLKQSVASFHTAPPP</sequence>
<feature type="domain" description="C-type lectin" evidence="2">
    <location>
        <begin position="31"/>
        <end position="110"/>
    </location>
</feature>
<dbReference type="Proteomes" id="UP000261500">
    <property type="component" value="Unplaced"/>
</dbReference>
<proteinExistence type="predicted"/>
<dbReference type="Gene3D" id="3.10.100.10">
    <property type="entry name" value="Mannose-Binding Protein A, subunit A"/>
    <property type="match status" value="1"/>
</dbReference>
<accession>A0A3B3TMT8</accession>
<dbReference type="Pfam" id="PF00059">
    <property type="entry name" value="Lectin_C"/>
    <property type="match status" value="1"/>
</dbReference>
<dbReference type="Ensembl" id="ENSPLAT00000012862.1">
    <property type="protein sequence ID" value="ENSPLAP00000002545.1"/>
    <property type="gene ID" value="ENSPLAG00000003837.1"/>
</dbReference>
<dbReference type="SUPFAM" id="SSF56436">
    <property type="entry name" value="C-type lectin-like"/>
    <property type="match status" value="1"/>
</dbReference>
<dbReference type="PROSITE" id="PS50041">
    <property type="entry name" value="C_TYPE_LECTIN_2"/>
    <property type="match status" value="1"/>
</dbReference>
<protein>
    <recommendedName>
        <fullName evidence="2">C-type lectin domain-containing protein</fullName>
    </recommendedName>
</protein>